<dbReference type="RefSeq" id="WP_395416718.1">
    <property type="nucleotide sequence ID" value="NZ_JBIPKE010000014.1"/>
</dbReference>
<evidence type="ECO:0000313" key="1">
    <source>
        <dbReference type="EMBL" id="MFH6983150.1"/>
    </source>
</evidence>
<accession>A0ABW7N814</accession>
<name>A0ABW7N814_9BACT</name>
<organism evidence="1 2">
    <name type="scientific">Marinoscillum luteum</name>
    <dbReference type="NCBI Taxonomy" id="861051"/>
    <lineage>
        <taxon>Bacteria</taxon>
        <taxon>Pseudomonadati</taxon>
        <taxon>Bacteroidota</taxon>
        <taxon>Cytophagia</taxon>
        <taxon>Cytophagales</taxon>
        <taxon>Reichenbachiellaceae</taxon>
        <taxon>Marinoscillum</taxon>
    </lineage>
</organism>
<evidence type="ECO:0000313" key="2">
    <source>
        <dbReference type="Proteomes" id="UP001610063"/>
    </source>
</evidence>
<dbReference type="EMBL" id="JBIPKE010000014">
    <property type="protein sequence ID" value="MFH6983150.1"/>
    <property type="molecule type" value="Genomic_DNA"/>
</dbReference>
<comment type="caution">
    <text evidence="1">The sequence shown here is derived from an EMBL/GenBank/DDBJ whole genome shotgun (WGS) entry which is preliminary data.</text>
</comment>
<keyword evidence="2" id="KW-1185">Reference proteome</keyword>
<protein>
    <recommendedName>
        <fullName evidence="3">Lipid/polyisoprenoid-binding YceI-like domain-containing protein</fullName>
    </recommendedName>
</protein>
<reference evidence="1 2" key="1">
    <citation type="journal article" date="2013" name="Int. J. Syst. Evol. Microbiol.">
        <title>Marinoscillum luteum sp. nov., isolated from marine sediment.</title>
        <authorList>
            <person name="Cha I.T."/>
            <person name="Park S.J."/>
            <person name="Kim S.J."/>
            <person name="Kim J.G."/>
            <person name="Jung M.Y."/>
            <person name="Shin K.S."/>
            <person name="Kwon K.K."/>
            <person name="Yang S.H."/>
            <person name="Seo Y.S."/>
            <person name="Rhee S.K."/>
        </authorList>
    </citation>
    <scope>NUCLEOTIDE SEQUENCE [LARGE SCALE GENOMIC DNA]</scope>
    <source>
        <strain evidence="1 2">KCTC 23939</strain>
    </source>
</reference>
<evidence type="ECO:0008006" key="3">
    <source>
        <dbReference type="Google" id="ProtNLM"/>
    </source>
</evidence>
<dbReference type="PROSITE" id="PS51257">
    <property type="entry name" value="PROKAR_LIPOPROTEIN"/>
    <property type="match status" value="1"/>
</dbReference>
<gene>
    <name evidence="1" type="ORF">ACHKAR_06855</name>
</gene>
<sequence length="180" mass="20107">MKKKRKIRSIIVFLLLSTVFFGCEKLDFTQFTMDYTSEFTYSGGLGTAIPFTARTPEISSNSSSTFSANNTRKDKVEEVNLQSMRLEIKTPADADFDFLNEITISINADGLSEKVIATKTNIPEEGLTSLEMDVEGSVNLKDYVTSDQFTFKTTTKTDKTINNDITVTIKSVFFVDAKVL</sequence>
<dbReference type="Proteomes" id="UP001610063">
    <property type="component" value="Unassembled WGS sequence"/>
</dbReference>
<proteinExistence type="predicted"/>